<name>A0A0G4HRV7_9ALVE</name>
<reference evidence="1" key="1">
    <citation type="submission" date="2014-11" db="EMBL/GenBank/DDBJ databases">
        <authorList>
            <person name="Otto D Thomas"/>
            <person name="Naeem Raeece"/>
        </authorList>
    </citation>
    <scope>NUCLEOTIDE SEQUENCE</scope>
</reference>
<accession>A0A0G4HRV7</accession>
<proteinExistence type="predicted"/>
<dbReference type="VEuPathDB" id="CryptoDB:Cvel_8146"/>
<sequence length="306" mass="33671">MSAPAAAAAAGGGGQTTQTGAVSATVPWMVCVTDMRSFLLNVIGERLDNRESLVDIIVGFARPTKRELFGILERIVDIVDTQFTVTEEDQTTLRRLVTFSSRNREAVRKVNEQINSPLLFLSSFNTVFAHGQMRDHDIYNCKYKVDFKAGGRIAKGVTGTLFLRHSCQIGDGANYKLTVEMSRDDVHFVWSVSPFEEGCALEQALGARPFPIGALREILQETVSGGASGSGSAHSSSIGEKTPPAVTDRDLILVFLRLVDGILYEAPEKVREMTHEGRHLWQSTYGEKPIHEEVDRIVQSLSMPQT</sequence>
<dbReference type="AlphaFoldDB" id="A0A0G4HRV7"/>
<organism evidence="1">
    <name type="scientific">Chromera velia CCMP2878</name>
    <dbReference type="NCBI Taxonomy" id="1169474"/>
    <lineage>
        <taxon>Eukaryota</taxon>
        <taxon>Sar</taxon>
        <taxon>Alveolata</taxon>
        <taxon>Colpodellida</taxon>
        <taxon>Chromeraceae</taxon>
        <taxon>Chromera</taxon>
    </lineage>
</organism>
<evidence type="ECO:0000313" key="1">
    <source>
        <dbReference type="EMBL" id="CEM47031.1"/>
    </source>
</evidence>
<dbReference type="EMBL" id="CDMZ01003619">
    <property type="protein sequence ID" value="CEM47031.1"/>
    <property type="molecule type" value="Genomic_DNA"/>
</dbReference>
<protein>
    <submittedName>
        <fullName evidence="1">Uncharacterized protein</fullName>
    </submittedName>
</protein>
<gene>
    <name evidence="1" type="ORF">Cvel_8146</name>
</gene>